<dbReference type="PANTHER" id="PTHR47331">
    <property type="entry name" value="PHD-TYPE DOMAIN-CONTAINING PROTEIN"/>
    <property type="match status" value="1"/>
</dbReference>
<reference evidence="2" key="2">
    <citation type="submission" date="2016-11" db="UniProtKB">
        <authorList>
            <consortium name="WormBaseParasite"/>
        </authorList>
    </citation>
    <scope>IDENTIFICATION</scope>
</reference>
<keyword evidence="1" id="KW-1185">Reference proteome</keyword>
<dbReference type="InterPro" id="IPR043502">
    <property type="entry name" value="DNA/RNA_pol_sf"/>
</dbReference>
<dbReference type="Proteomes" id="UP000095285">
    <property type="component" value="Unassembled WGS sequence"/>
</dbReference>
<reference evidence="1" key="1">
    <citation type="submission" date="2012-04" db="EMBL/GenBank/DDBJ databases">
        <title>The Genome Sequence of Loa loa.</title>
        <authorList>
            <consortium name="The Broad Institute Genome Sequencing Platform"/>
            <consortium name="Broad Institute Genome Sequencing Center for Infectious Disease"/>
            <person name="Nutman T.B."/>
            <person name="Fink D.L."/>
            <person name="Russ C."/>
            <person name="Young S."/>
            <person name="Zeng Q."/>
            <person name="Gargeya S."/>
            <person name="Alvarado L."/>
            <person name="Berlin A."/>
            <person name="Chapman S.B."/>
            <person name="Chen Z."/>
            <person name="Freedman E."/>
            <person name="Gellesch M."/>
            <person name="Goldberg J."/>
            <person name="Griggs A."/>
            <person name="Gujja S."/>
            <person name="Heilman E.R."/>
            <person name="Heiman D."/>
            <person name="Howarth C."/>
            <person name="Mehta T."/>
            <person name="Neiman D."/>
            <person name="Pearson M."/>
            <person name="Roberts A."/>
            <person name="Saif S."/>
            <person name="Shea T."/>
            <person name="Shenoy N."/>
            <person name="Sisk P."/>
            <person name="Stolte C."/>
            <person name="Sykes S."/>
            <person name="White J."/>
            <person name="Yandava C."/>
            <person name="Haas B."/>
            <person name="Henn M.R."/>
            <person name="Nusbaum C."/>
            <person name="Birren B."/>
        </authorList>
    </citation>
    <scope>NUCLEOTIDE SEQUENCE [LARGE SCALE GENOMIC DNA]</scope>
</reference>
<evidence type="ECO:0000313" key="1">
    <source>
        <dbReference type="Proteomes" id="UP000095285"/>
    </source>
</evidence>
<dbReference type="InterPro" id="IPR043128">
    <property type="entry name" value="Rev_trsase/Diguanyl_cyclase"/>
</dbReference>
<dbReference type="SUPFAM" id="SSF56672">
    <property type="entry name" value="DNA/RNA polymerases"/>
    <property type="match status" value="1"/>
</dbReference>
<evidence type="ECO:0000313" key="2">
    <source>
        <dbReference type="WBParaSite" id="EN70_5684"/>
    </source>
</evidence>
<dbReference type="Gene3D" id="3.10.10.10">
    <property type="entry name" value="HIV Type 1 Reverse Transcriptase, subunit A, domain 1"/>
    <property type="match status" value="1"/>
</dbReference>
<dbReference type="WBParaSite" id="EN70_5684">
    <property type="protein sequence ID" value="EN70_5684"/>
    <property type="gene ID" value="EN70_5684"/>
</dbReference>
<sequence length="282" mass="32804">MTDYQDEKALEAFQKLLTTDKERRCVELAMEEQEITPAKGYGLAWGRLRTTIRRLKKSPELLRCYDEYIKTLLEERIIERVKNQNETWRVSYLLHQAIITPKKSTTKLRVVFDASAKRNESPSLNECLYRGPAMMPSLAGILLRPRQGRYLVIVVVEKAFLQVSLKQEDRDVIRFLWLKDKTKEVTQKNLATYRFTRVPSTCVFTFSTAVAKNLYVDNVVLTAGSELESNGKPQEAKELFMKAKMHLREFHANYDVEMDSEQEITKKTATKLLGIEWNNIKD</sequence>
<organism evidence="1 2">
    <name type="scientific">Loa loa</name>
    <name type="common">Eye worm</name>
    <name type="synonym">Filaria loa</name>
    <dbReference type="NCBI Taxonomy" id="7209"/>
    <lineage>
        <taxon>Eukaryota</taxon>
        <taxon>Metazoa</taxon>
        <taxon>Ecdysozoa</taxon>
        <taxon>Nematoda</taxon>
        <taxon>Chromadorea</taxon>
        <taxon>Rhabditida</taxon>
        <taxon>Spirurina</taxon>
        <taxon>Spiruromorpha</taxon>
        <taxon>Filarioidea</taxon>
        <taxon>Onchocercidae</taxon>
        <taxon>Loa</taxon>
    </lineage>
</organism>
<dbReference type="AlphaFoldDB" id="A0A1I7VS54"/>
<accession>A0A1I7VS54</accession>
<protein>
    <submittedName>
        <fullName evidence="2">DUF4384 domain-containing protein</fullName>
    </submittedName>
</protein>
<proteinExistence type="predicted"/>
<name>A0A1I7VS54_LOALO</name>
<dbReference type="PANTHER" id="PTHR47331:SF1">
    <property type="entry name" value="GAG-LIKE PROTEIN"/>
    <property type="match status" value="1"/>
</dbReference>
<dbReference type="Gene3D" id="3.30.70.270">
    <property type="match status" value="1"/>
</dbReference>